<keyword evidence="4 8" id="KW-1003">Cell membrane</keyword>
<sequence>MPELSPLAPAVLAALIVVYLLGGFVKGAAAFGQPMVTIPLASFLLSVPTAIAISIAPVMAANVVQLIQNRRALAAARAYLPFYATLAVCMIAGLAVLSSAGHERLLVLVGALILIFVAVQLTGWQPRIATPLRLRAQLASGALSGLLAGMTSFVSFPSIPVFVACRMPREQFALVICVMFLLASTLLSTGLSALGVYGRAELIATLVCIAPSAAGQMFGQYVRDRLPERRLRAVVFAMLSAMGVSLVLRGLF</sequence>
<comment type="similarity">
    <text evidence="2 8">Belongs to the 4-toluene sulfonate uptake permease (TSUP) (TC 2.A.102) family.</text>
</comment>
<feature type="transmembrane region" description="Helical" evidence="8">
    <location>
        <begin position="202"/>
        <end position="219"/>
    </location>
</feature>
<dbReference type="GO" id="GO:0005886">
    <property type="term" value="C:plasma membrane"/>
    <property type="evidence" value="ECO:0007669"/>
    <property type="project" value="UniProtKB-SubCell"/>
</dbReference>
<keyword evidence="3" id="KW-0813">Transport</keyword>
<evidence type="ECO:0000256" key="8">
    <source>
        <dbReference type="RuleBase" id="RU363041"/>
    </source>
</evidence>
<comment type="caution">
    <text evidence="9">The sequence shown here is derived from an EMBL/GenBank/DDBJ whole genome shotgun (WGS) entry which is preliminary data.</text>
</comment>
<evidence type="ECO:0000256" key="1">
    <source>
        <dbReference type="ARBA" id="ARBA00004651"/>
    </source>
</evidence>
<dbReference type="Proteomes" id="UP000283993">
    <property type="component" value="Unassembled WGS sequence"/>
</dbReference>
<feature type="transmembrane region" description="Helical" evidence="8">
    <location>
        <begin position="80"/>
        <end position="98"/>
    </location>
</feature>
<dbReference type="Pfam" id="PF01925">
    <property type="entry name" value="TauE"/>
    <property type="match status" value="1"/>
</dbReference>
<feature type="transmembrane region" description="Helical" evidence="8">
    <location>
        <begin position="37"/>
        <end position="60"/>
    </location>
</feature>
<comment type="subcellular location">
    <subcellularLocation>
        <location evidence="1 8">Cell membrane</location>
        <topology evidence="1 8">Multi-pass membrane protein</topology>
    </subcellularLocation>
</comment>
<evidence type="ECO:0000313" key="10">
    <source>
        <dbReference type="Proteomes" id="UP000283993"/>
    </source>
</evidence>
<evidence type="ECO:0000256" key="3">
    <source>
        <dbReference type="ARBA" id="ARBA00022448"/>
    </source>
</evidence>
<gene>
    <name evidence="9" type="ORF">SAOR_05140</name>
</gene>
<feature type="transmembrane region" description="Helical" evidence="8">
    <location>
        <begin position="231"/>
        <end position="251"/>
    </location>
</feature>
<feature type="transmembrane region" description="Helical" evidence="8">
    <location>
        <begin position="6"/>
        <end position="25"/>
    </location>
</feature>
<dbReference type="RefSeq" id="WP_123630499.1">
    <property type="nucleotide sequence ID" value="NZ_AYKH01000007.1"/>
</dbReference>
<dbReference type="InterPro" id="IPR052017">
    <property type="entry name" value="TSUP"/>
</dbReference>
<keyword evidence="5 8" id="KW-0812">Transmembrane</keyword>
<dbReference type="AlphaFoldDB" id="A0A423PTJ9"/>
<dbReference type="PANTHER" id="PTHR30269:SF32">
    <property type="entry name" value="MEMBRANE TRANSPORTER PROTEIN-RELATED"/>
    <property type="match status" value="1"/>
</dbReference>
<feature type="transmembrane region" description="Helical" evidence="8">
    <location>
        <begin position="105"/>
        <end position="123"/>
    </location>
</feature>
<dbReference type="PANTHER" id="PTHR30269">
    <property type="entry name" value="TRANSMEMBRANE PROTEIN YFCA"/>
    <property type="match status" value="1"/>
</dbReference>
<accession>A0A423PTJ9</accession>
<name>A0A423PTJ9_9GAMM</name>
<evidence type="ECO:0000256" key="5">
    <source>
        <dbReference type="ARBA" id="ARBA00022692"/>
    </source>
</evidence>
<organism evidence="9 10">
    <name type="scientific">Salinisphaera orenii MK-B5</name>
    <dbReference type="NCBI Taxonomy" id="856730"/>
    <lineage>
        <taxon>Bacteria</taxon>
        <taxon>Pseudomonadati</taxon>
        <taxon>Pseudomonadota</taxon>
        <taxon>Gammaproteobacteria</taxon>
        <taxon>Salinisphaerales</taxon>
        <taxon>Salinisphaeraceae</taxon>
        <taxon>Salinisphaera</taxon>
    </lineage>
</organism>
<dbReference type="InterPro" id="IPR002781">
    <property type="entry name" value="TM_pro_TauE-like"/>
</dbReference>
<evidence type="ECO:0000256" key="2">
    <source>
        <dbReference type="ARBA" id="ARBA00009142"/>
    </source>
</evidence>
<proteinExistence type="inferred from homology"/>
<feature type="transmembrane region" description="Helical" evidence="8">
    <location>
        <begin position="143"/>
        <end position="165"/>
    </location>
</feature>
<evidence type="ECO:0000256" key="6">
    <source>
        <dbReference type="ARBA" id="ARBA00022989"/>
    </source>
</evidence>
<reference evidence="9 10" key="1">
    <citation type="submission" date="2013-10" db="EMBL/GenBank/DDBJ databases">
        <title>Salinisphaera orenii MK-B5 Genome Sequencing.</title>
        <authorList>
            <person name="Lai Q."/>
            <person name="Li C."/>
            <person name="Shao Z."/>
        </authorList>
    </citation>
    <scope>NUCLEOTIDE SEQUENCE [LARGE SCALE GENOMIC DNA]</scope>
    <source>
        <strain evidence="9 10">MK-B5</strain>
    </source>
</reference>
<evidence type="ECO:0000256" key="4">
    <source>
        <dbReference type="ARBA" id="ARBA00022475"/>
    </source>
</evidence>
<keyword evidence="6 8" id="KW-1133">Transmembrane helix</keyword>
<keyword evidence="10" id="KW-1185">Reference proteome</keyword>
<keyword evidence="7 8" id="KW-0472">Membrane</keyword>
<dbReference type="EMBL" id="AYKH01000007">
    <property type="protein sequence ID" value="ROO28914.1"/>
    <property type="molecule type" value="Genomic_DNA"/>
</dbReference>
<feature type="transmembrane region" description="Helical" evidence="8">
    <location>
        <begin position="172"/>
        <end position="196"/>
    </location>
</feature>
<evidence type="ECO:0000313" key="9">
    <source>
        <dbReference type="EMBL" id="ROO28914.1"/>
    </source>
</evidence>
<evidence type="ECO:0000256" key="7">
    <source>
        <dbReference type="ARBA" id="ARBA00023136"/>
    </source>
</evidence>
<protein>
    <recommendedName>
        <fullName evidence="8">Probable membrane transporter protein</fullName>
    </recommendedName>
</protein>